<feature type="region of interest" description="Disordered" evidence="1">
    <location>
        <begin position="141"/>
        <end position="161"/>
    </location>
</feature>
<dbReference type="WBParaSite" id="SMRG1_84400.12">
    <property type="protein sequence ID" value="SMRG1_84400.12"/>
    <property type="gene ID" value="SMRG1_84400"/>
</dbReference>
<sequence>MESTEVNCSENSAVQENTTTITITSTTTVNNITTDKTTEDHYDYHDNQTEVLTKTIHSDLCNSNDLQSSIHSHETNASELKVDDHETENPQNLNKTNVITTGIMIIRNETTSPHIDTFNNEVISMNTDVSTENIDEIEMKQDKTHKETSQQLQENNLENNQDIKTEVELSLTKHSSDISIHKSSISNHSSINQSIEHYITTQEESIVNNDKDNEKNSPKHPYRPPPPKLNQTKHTSISLSYSGGENDDVISKNDKLNDNSQIDTTNNNNYETNVQTSLKQQQNENDLDQHKPQYKRPTIKSNIKHVFTNLRKSFKRKDKPSIKHVVNDHDNVENNHTYTTQQPMTTHAYYNNNNNNDYIDHRSRQSNFPSSSSSHQEYHHQYYRNSNEIQENQSQLSNAQSLNISITDSLQQLKRPEEDIDIIYSTEIIAPPAIPTKMSSDPNNPIYVNHSIKPNRPPTIDRKETDENDKHVYANSQELRTALKPLSIQYQPNHSYTMRSDRRIVSPGSLDRRYPQEYDQYYSSPEARRVQTMRYTDYPTRPRIYQPTYQAATLSFNEFDHHYNNGGTLKPRKPKIITERYKCSEVYNWPPKFPKLKRHKTNPPKQIHTAQDHIVIKQQLKTTAGNNYSPTIQQTESNTEQIHCTKINNQYQLPNCKRELSISPERQVTSLHSLQRSTLLEKSNRTPGTETRDQLFIADYKLTPNNQTSSVLIRYKPQIGSTKPDALALPYFAKMTENKRFSKFHYNNTTTTNHNNNNNITMSSEVMRSDSPKSLASLIDALKMIHPLLYNLNENYIPLSLTDHDDNNNNSKLFIHCLSEYLFTCMKLRSLDLKGEFVTFLFPLKHFNEQLWNKYGTIDDWNELSIVCEPNTNYEYVVLNTANESSQKIRFPTKTIDKLLTNWLDNQTTKSPSSGNRHSFESKNNTEKHSDDKLLHSISLAVTLKTLLNLFKKHEKVESDEHHPHQEQEQQQQEQQPCIDLFLTCIKLSVLLSLSECLDKNQSIQLNLTPEHILLILTPSNCLTIFKHYEKIQNNKQNEKSANTDNDDNNNHNETHDLQSLLRIMNIQYDTIHESINDLIKQLYEIIQHKYQYSDMITSLLKSVAPPDWITMCVARICLYNQTNT</sequence>
<feature type="compositionally biased region" description="Polar residues" evidence="1">
    <location>
        <begin position="229"/>
        <end position="243"/>
    </location>
</feature>
<proteinExistence type="predicted"/>
<dbReference type="Proteomes" id="UP000050790">
    <property type="component" value="Unassembled WGS sequence"/>
</dbReference>
<evidence type="ECO:0000313" key="2">
    <source>
        <dbReference type="Proteomes" id="UP000050790"/>
    </source>
</evidence>
<feature type="compositionally biased region" description="Polar residues" evidence="1">
    <location>
        <begin position="907"/>
        <end position="917"/>
    </location>
</feature>
<feature type="compositionally biased region" description="Polar residues" evidence="1">
    <location>
        <begin position="672"/>
        <end position="689"/>
    </location>
</feature>
<feature type="compositionally biased region" description="Polar residues" evidence="1">
    <location>
        <begin position="258"/>
        <end position="270"/>
    </location>
</feature>
<feature type="compositionally biased region" description="Low complexity" evidence="1">
    <location>
        <begin position="150"/>
        <end position="160"/>
    </location>
</feature>
<feature type="region of interest" description="Disordered" evidence="1">
    <location>
        <begin position="672"/>
        <end position="691"/>
    </location>
</feature>
<protein>
    <submittedName>
        <fullName evidence="3">Uncharacterized protein</fullName>
    </submittedName>
</protein>
<accession>A0AA85AHJ8</accession>
<feature type="region of interest" description="Disordered" evidence="1">
    <location>
        <begin position="69"/>
        <end position="92"/>
    </location>
</feature>
<organism evidence="2 3">
    <name type="scientific">Schistosoma margrebowiei</name>
    <dbReference type="NCBI Taxonomy" id="48269"/>
    <lineage>
        <taxon>Eukaryota</taxon>
        <taxon>Metazoa</taxon>
        <taxon>Spiralia</taxon>
        <taxon>Lophotrochozoa</taxon>
        <taxon>Platyhelminthes</taxon>
        <taxon>Trematoda</taxon>
        <taxon>Digenea</taxon>
        <taxon>Strigeidida</taxon>
        <taxon>Schistosomatoidea</taxon>
        <taxon>Schistosomatidae</taxon>
        <taxon>Schistosoma</taxon>
    </lineage>
</organism>
<feature type="region of interest" description="Disordered" evidence="1">
    <location>
        <begin position="907"/>
        <end position="928"/>
    </location>
</feature>
<dbReference type="AlphaFoldDB" id="A0AA85AHJ8"/>
<name>A0AA85AHJ8_9TREM</name>
<feature type="compositionally biased region" description="Basic and acidic residues" evidence="1">
    <location>
        <begin position="918"/>
        <end position="928"/>
    </location>
</feature>
<evidence type="ECO:0000256" key="1">
    <source>
        <dbReference type="SAM" id="MobiDB-lite"/>
    </source>
</evidence>
<feature type="region of interest" description="Disordered" evidence="1">
    <location>
        <begin position="202"/>
        <end position="270"/>
    </location>
</feature>
<reference evidence="3" key="1">
    <citation type="submission" date="2023-11" db="UniProtKB">
        <authorList>
            <consortium name="WormBaseParasite"/>
        </authorList>
    </citation>
    <scope>IDENTIFICATION</scope>
</reference>
<evidence type="ECO:0000313" key="3">
    <source>
        <dbReference type="WBParaSite" id="SMRG1_84400.12"/>
    </source>
</evidence>
<feature type="compositionally biased region" description="Basic and acidic residues" evidence="1">
    <location>
        <begin position="71"/>
        <end position="88"/>
    </location>
</feature>